<dbReference type="EMBL" id="CP136920">
    <property type="protein sequence ID" value="WOO43072.1"/>
    <property type="molecule type" value="Genomic_DNA"/>
</dbReference>
<dbReference type="Pfam" id="PF13302">
    <property type="entry name" value="Acetyltransf_3"/>
    <property type="match status" value="1"/>
</dbReference>
<dbReference type="PANTHER" id="PTHR43792:SF1">
    <property type="entry name" value="N-ACETYLTRANSFERASE DOMAIN-CONTAINING PROTEIN"/>
    <property type="match status" value="1"/>
</dbReference>
<protein>
    <submittedName>
        <fullName evidence="2">GNAT family N-acetyltransferase</fullName>
    </submittedName>
</protein>
<dbReference type="KEGG" id="puo:RZN69_08195"/>
<dbReference type="InterPro" id="IPR016181">
    <property type="entry name" value="Acyl_CoA_acyltransferase"/>
</dbReference>
<organism evidence="2 3">
    <name type="scientific">Rubellicoccus peritrichatus</name>
    <dbReference type="NCBI Taxonomy" id="3080537"/>
    <lineage>
        <taxon>Bacteria</taxon>
        <taxon>Pseudomonadati</taxon>
        <taxon>Verrucomicrobiota</taxon>
        <taxon>Opitutia</taxon>
        <taxon>Puniceicoccales</taxon>
        <taxon>Cerasicoccaceae</taxon>
        <taxon>Rubellicoccus</taxon>
    </lineage>
</organism>
<dbReference type="Proteomes" id="UP001304300">
    <property type="component" value="Chromosome"/>
</dbReference>
<gene>
    <name evidence="2" type="ORF">RZN69_08195</name>
</gene>
<evidence type="ECO:0000259" key="1">
    <source>
        <dbReference type="PROSITE" id="PS51186"/>
    </source>
</evidence>
<name>A0AAQ3LEA0_9BACT</name>
<keyword evidence="3" id="KW-1185">Reference proteome</keyword>
<proteinExistence type="predicted"/>
<dbReference type="InterPro" id="IPR000182">
    <property type="entry name" value="GNAT_dom"/>
</dbReference>
<dbReference type="InterPro" id="IPR051531">
    <property type="entry name" value="N-acetyltransferase"/>
</dbReference>
<dbReference type="RefSeq" id="WP_317835608.1">
    <property type="nucleotide sequence ID" value="NZ_CP136920.1"/>
</dbReference>
<dbReference type="AlphaFoldDB" id="A0AAQ3LEA0"/>
<dbReference type="PANTHER" id="PTHR43792">
    <property type="entry name" value="GNAT FAMILY, PUTATIVE (AFU_ORTHOLOGUE AFUA_3G00765)-RELATED-RELATED"/>
    <property type="match status" value="1"/>
</dbReference>
<reference evidence="2 3" key="1">
    <citation type="submission" date="2023-10" db="EMBL/GenBank/DDBJ databases">
        <title>Rubellicoccus peritrichatus gen. nov., sp. nov., isolated from an algae of coral reef tank.</title>
        <authorList>
            <person name="Luo J."/>
        </authorList>
    </citation>
    <scope>NUCLEOTIDE SEQUENCE [LARGE SCALE GENOMIC DNA]</scope>
    <source>
        <strain evidence="2 3">CR14</strain>
    </source>
</reference>
<dbReference type="Gene3D" id="3.40.630.30">
    <property type="match status" value="1"/>
</dbReference>
<dbReference type="PROSITE" id="PS51186">
    <property type="entry name" value="GNAT"/>
    <property type="match status" value="1"/>
</dbReference>
<feature type="domain" description="N-acetyltransferase" evidence="1">
    <location>
        <begin position="8"/>
        <end position="170"/>
    </location>
</feature>
<dbReference type="SUPFAM" id="SSF55729">
    <property type="entry name" value="Acyl-CoA N-acyltransferases (Nat)"/>
    <property type="match status" value="1"/>
</dbReference>
<evidence type="ECO:0000313" key="2">
    <source>
        <dbReference type="EMBL" id="WOO43072.1"/>
    </source>
</evidence>
<accession>A0AAQ3LEA0</accession>
<sequence length="180" mass="20714">MEIETERLILRPFREEDLDDEFSILGDPDTMSFYPRAYTREEVAEIIAKNIRTFEASGYGLFAVTDKHSGEYVGDCGITIQSIDGEEEFEVGYRIRKEHWGRGLAPEAARAMVEYGFKKLGLKKLCSYMPKNHHQSKRTAEKAGMTLQKEYRNPRNRDILTTVYAIHNKDEQVAIKSVAE</sequence>
<dbReference type="GO" id="GO:0016747">
    <property type="term" value="F:acyltransferase activity, transferring groups other than amino-acyl groups"/>
    <property type="evidence" value="ECO:0007669"/>
    <property type="project" value="InterPro"/>
</dbReference>
<evidence type="ECO:0000313" key="3">
    <source>
        <dbReference type="Proteomes" id="UP001304300"/>
    </source>
</evidence>